<gene>
    <name evidence="2" type="ORF">K529_003065</name>
</gene>
<feature type="signal peptide" evidence="1">
    <location>
        <begin position="1"/>
        <end position="33"/>
    </location>
</feature>
<dbReference type="Proteomes" id="UP000013243">
    <property type="component" value="Chromosome"/>
</dbReference>
<keyword evidence="1" id="KW-0732">Signal</keyword>
<accession>A0A1B0ZZT4</accession>
<dbReference type="GeneID" id="28248779"/>
<feature type="chain" id="PRO_5008518258" description="Lipoprotein" evidence="1">
    <location>
        <begin position="34"/>
        <end position="100"/>
    </location>
</feature>
<reference evidence="2 3" key="1">
    <citation type="journal article" date="2016" name="ISME J.">
        <title>Global occurrence and heterogeneity of the Roseobacter-clade species Ruegeria mobilis.</title>
        <authorList>
            <person name="Sonnenschein E."/>
            <person name="Gram L."/>
        </authorList>
    </citation>
    <scope>NUCLEOTIDE SEQUENCE [LARGE SCALE GENOMIC DNA]</scope>
    <source>
        <strain evidence="2 3">F1926</strain>
    </source>
</reference>
<proteinExistence type="predicted"/>
<organism evidence="2 3">
    <name type="scientific">Tritonibacter mobilis F1926</name>
    <dbReference type="NCBI Taxonomy" id="1265309"/>
    <lineage>
        <taxon>Bacteria</taxon>
        <taxon>Pseudomonadati</taxon>
        <taxon>Pseudomonadota</taxon>
        <taxon>Alphaproteobacteria</taxon>
        <taxon>Rhodobacterales</taxon>
        <taxon>Paracoccaceae</taxon>
        <taxon>Tritonibacter</taxon>
    </lineage>
</organism>
<evidence type="ECO:0008006" key="4">
    <source>
        <dbReference type="Google" id="ProtNLM"/>
    </source>
</evidence>
<dbReference type="KEGG" id="rmb:K529_003065"/>
<name>A0A1B0ZZT4_9RHOB</name>
<dbReference type="PROSITE" id="PS51257">
    <property type="entry name" value="PROKAR_LIPOPROTEIN"/>
    <property type="match status" value="1"/>
</dbReference>
<evidence type="ECO:0000256" key="1">
    <source>
        <dbReference type="SAM" id="SignalP"/>
    </source>
</evidence>
<dbReference type="OrthoDB" id="7871283at2"/>
<evidence type="ECO:0000313" key="2">
    <source>
        <dbReference type="EMBL" id="ANP39737.1"/>
    </source>
</evidence>
<dbReference type="STRING" id="1265309.K529_003065"/>
<protein>
    <recommendedName>
        <fullName evidence="4">Lipoprotein</fullName>
    </recommendedName>
</protein>
<dbReference type="EMBL" id="CP015230">
    <property type="protein sequence ID" value="ANP39737.1"/>
    <property type="molecule type" value="Genomic_DNA"/>
</dbReference>
<evidence type="ECO:0000313" key="3">
    <source>
        <dbReference type="Proteomes" id="UP000013243"/>
    </source>
</evidence>
<dbReference type="AlphaFoldDB" id="A0A1B0ZZT4"/>
<dbReference type="RefSeq" id="WP_046002413.1">
    <property type="nucleotide sequence ID" value="NZ_CP015230.1"/>
</dbReference>
<sequence>MPARQTALMRMTPAPRLARLTVLSACALLSVSAACSRVPQLEDRLPADLRSQPYPELLPLDTALAQEPLPEEESAALSDALDARADRLRRRAEALRRRQP</sequence>